<dbReference type="GO" id="GO:0003979">
    <property type="term" value="F:UDP-glucose 6-dehydrogenase activity"/>
    <property type="evidence" value="ECO:0007669"/>
    <property type="project" value="UniProtKB-EC"/>
</dbReference>
<dbReference type="SUPFAM" id="SSF51735">
    <property type="entry name" value="NAD(P)-binding Rossmann-fold domains"/>
    <property type="match status" value="1"/>
</dbReference>
<dbReference type="SMART" id="SM00984">
    <property type="entry name" value="UDPG_MGDP_dh_C"/>
    <property type="match status" value="1"/>
</dbReference>
<comment type="pathway">
    <text evidence="1">Nucleotide-sugar biosynthesis; UDP-alpha-D-glucuronate biosynthesis; UDP-alpha-D-glucuronate from UDP-alpha-D-glucose: step 1/1.</text>
</comment>
<feature type="active site" description="Nucleophile" evidence="8">
    <location>
        <position position="268"/>
    </location>
</feature>
<gene>
    <name evidence="12" type="ORF">F4694_003582</name>
</gene>
<evidence type="ECO:0000256" key="6">
    <source>
        <dbReference type="ARBA" id="ARBA00047473"/>
    </source>
</evidence>
<accession>A0A852TDE1</accession>
<dbReference type="InterPro" id="IPR036220">
    <property type="entry name" value="UDP-Glc/GDP-Man_DH_C_sf"/>
</dbReference>
<dbReference type="PANTHER" id="PTHR43750:SF4">
    <property type="entry name" value="UDP-GLUCOSE 6-DEHYDROGENASE YWQF"/>
    <property type="match status" value="1"/>
</dbReference>
<evidence type="ECO:0000256" key="3">
    <source>
        <dbReference type="ARBA" id="ARBA00012954"/>
    </source>
</evidence>
<feature type="binding site" evidence="9">
    <location>
        <position position="265"/>
    </location>
    <ligand>
        <name>substrate</name>
    </ligand>
</feature>
<feature type="binding site" evidence="10">
    <location>
        <position position="96"/>
    </location>
    <ligand>
        <name>NAD(+)</name>
        <dbReference type="ChEBI" id="CHEBI:57540"/>
    </ligand>
</feature>
<feature type="binding site" evidence="10">
    <location>
        <position position="40"/>
    </location>
    <ligand>
        <name>NAD(+)</name>
        <dbReference type="ChEBI" id="CHEBI:57540"/>
    </ligand>
</feature>
<evidence type="ECO:0000256" key="9">
    <source>
        <dbReference type="PIRSR" id="PIRSR500134-2"/>
    </source>
</evidence>
<dbReference type="PIRSF" id="PIRSF000124">
    <property type="entry name" value="UDPglc_GDPman_dh"/>
    <property type="match status" value="1"/>
</dbReference>
<dbReference type="Pfam" id="PF00984">
    <property type="entry name" value="UDPG_MGDP_dh"/>
    <property type="match status" value="1"/>
</dbReference>
<evidence type="ECO:0000256" key="7">
    <source>
        <dbReference type="PIRNR" id="PIRNR000124"/>
    </source>
</evidence>
<dbReference type="InterPro" id="IPR008927">
    <property type="entry name" value="6-PGluconate_DH-like_C_sf"/>
</dbReference>
<protein>
    <recommendedName>
        <fullName evidence="3 7">UDP-glucose 6-dehydrogenase</fullName>
        <ecNumber evidence="3 7">1.1.1.22</ecNumber>
    </recommendedName>
</protein>
<evidence type="ECO:0000256" key="4">
    <source>
        <dbReference type="ARBA" id="ARBA00023002"/>
    </source>
</evidence>
<dbReference type="Gene3D" id="1.20.5.100">
    <property type="entry name" value="Cytochrome c1, transmembrane anchor, C-terminal"/>
    <property type="match status" value="1"/>
</dbReference>
<dbReference type="PANTHER" id="PTHR43750">
    <property type="entry name" value="UDP-GLUCOSE 6-DEHYDROGENASE TUAD"/>
    <property type="match status" value="1"/>
</dbReference>
<feature type="binding site" evidence="10">
    <location>
        <position position="271"/>
    </location>
    <ligand>
        <name>NAD(+)</name>
        <dbReference type="ChEBI" id="CHEBI:57540"/>
    </ligand>
</feature>
<dbReference type="AlphaFoldDB" id="A0A852TDE1"/>
<keyword evidence="4 7" id="KW-0560">Oxidoreductase</keyword>
<organism evidence="12 13">
    <name type="scientific">Neobacillus niacini</name>
    <dbReference type="NCBI Taxonomy" id="86668"/>
    <lineage>
        <taxon>Bacteria</taxon>
        <taxon>Bacillati</taxon>
        <taxon>Bacillota</taxon>
        <taxon>Bacilli</taxon>
        <taxon>Bacillales</taxon>
        <taxon>Bacillaceae</taxon>
        <taxon>Neobacillus</taxon>
    </lineage>
</organism>
<feature type="binding site" evidence="9">
    <location>
        <position position="328"/>
    </location>
    <ligand>
        <name>substrate</name>
    </ligand>
</feature>
<dbReference type="InterPro" id="IPR014026">
    <property type="entry name" value="UDP-Glc/GDP-Man_DH_dimer"/>
</dbReference>
<feature type="binding site" evidence="9">
    <location>
        <position position="212"/>
    </location>
    <ligand>
        <name>substrate</name>
    </ligand>
</feature>
<dbReference type="EC" id="1.1.1.22" evidence="3 7"/>
<proteinExistence type="inferred from homology"/>
<evidence type="ECO:0000313" key="13">
    <source>
        <dbReference type="Proteomes" id="UP000548423"/>
    </source>
</evidence>
<reference evidence="13" key="1">
    <citation type="submission" date="2020-07" db="EMBL/GenBank/DDBJ databases">
        <authorList>
            <person name="Partida-Martinez L."/>
            <person name="Huntemann M."/>
            <person name="Clum A."/>
            <person name="Wang J."/>
            <person name="Palaniappan K."/>
            <person name="Ritter S."/>
            <person name="Chen I.-M."/>
            <person name="Stamatis D."/>
            <person name="Reddy T."/>
            <person name="O'Malley R."/>
            <person name="Daum C."/>
            <person name="Shapiro N."/>
            <person name="Ivanova N."/>
            <person name="Kyrpides N."/>
            <person name="Woyke T."/>
        </authorList>
    </citation>
    <scope>NUCLEOTIDE SEQUENCE [LARGE SCALE GENOMIC DNA]</scope>
    <source>
        <strain evidence="13">AT2.8</strain>
    </source>
</reference>
<dbReference type="PIRSF" id="PIRSF500134">
    <property type="entry name" value="UDPglc_DH_bac"/>
    <property type="match status" value="1"/>
</dbReference>
<dbReference type="NCBIfam" id="TIGR03026">
    <property type="entry name" value="NDP-sugDHase"/>
    <property type="match status" value="1"/>
</dbReference>
<feature type="binding site" evidence="9">
    <location>
        <begin position="257"/>
        <end position="261"/>
    </location>
    <ligand>
        <name>substrate</name>
    </ligand>
</feature>
<dbReference type="InterPro" id="IPR001732">
    <property type="entry name" value="UDP-Glc/GDP-Man_DH_N"/>
</dbReference>
<comment type="catalytic activity">
    <reaction evidence="6 7">
        <text>UDP-alpha-D-glucose + 2 NAD(+) + H2O = UDP-alpha-D-glucuronate + 2 NADH + 3 H(+)</text>
        <dbReference type="Rhea" id="RHEA:23596"/>
        <dbReference type="ChEBI" id="CHEBI:15377"/>
        <dbReference type="ChEBI" id="CHEBI:15378"/>
        <dbReference type="ChEBI" id="CHEBI:57540"/>
        <dbReference type="ChEBI" id="CHEBI:57945"/>
        <dbReference type="ChEBI" id="CHEBI:58052"/>
        <dbReference type="ChEBI" id="CHEBI:58885"/>
        <dbReference type="EC" id="1.1.1.22"/>
    </reaction>
</comment>
<dbReference type="Pfam" id="PF03721">
    <property type="entry name" value="UDPG_MGDP_dh_N"/>
    <property type="match status" value="1"/>
</dbReference>
<dbReference type="Proteomes" id="UP000548423">
    <property type="component" value="Unassembled WGS sequence"/>
</dbReference>
<evidence type="ECO:0000256" key="8">
    <source>
        <dbReference type="PIRSR" id="PIRSR500134-1"/>
    </source>
</evidence>
<keyword evidence="5 7" id="KW-0520">NAD</keyword>
<comment type="similarity">
    <text evidence="2 7">Belongs to the UDP-glucose/GDP-mannose dehydrogenase family.</text>
</comment>
<feature type="binding site" evidence="10">
    <location>
        <position position="131"/>
    </location>
    <ligand>
        <name>NAD(+)</name>
        <dbReference type="ChEBI" id="CHEBI:57540"/>
    </ligand>
</feature>
<dbReference type="InterPro" id="IPR014027">
    <property type="entry name" value="UDP-Glc/GDP-Man_DH_C"/>
</dbReference>
<evidence type="ECO:0000256" key="2">
    <source>
        <dbReference type="ARBA" id="ARBA00006601"/>
    </source>
</evidence>
<feature type="binding site" evidence="10">
    <location>
        <position position="335"/>
    </location>
    <ligand>
        <name>NAD(+)</name>
        <dbReference type="ChEBI" id="CHEBI:57540"/>
    </ligand>
</feature>
<reference evidence="13" key="2">
    <citation type="submission" date="2020-08" db="EMBL/GenBank/DDBJ databases">
        <title>The Agave Microbiome: Exploring the role of microbial communities in plant adaptations to desert environments.</title>
        <authorList>
            <person name="Partida-Martinez L.P."/>
        </authorList>
    </citation>
    <scope>NUCLEOTIDE SEQUENCE [LARGE SCALE GENOMIC DNA]</scope>
    <source>
        <strain evidence="13">AT2.8</strain>
    </source>
</reference>
<dbReference type="InterPro" id="IPR028357">
    <property type="entry name" value="UDPglc_DH_bac"/>
</dbReference>
<evidence type="ECO:0000256" key="10">
    <source>
        <dbReference type="PIRSR" id="PIRSR500134-3"/>
    </source>
</evidence>
<evidence type="ECO:0000259" key="11">
    <source>
        <dbReference type="SMART" id="SM00984"/>
    </source>
</evidence>
<feature type="domain" description="UDP-glucose/GDP-mannose dehydrogenase C-terminal" evidence="11">
    <location>
        <begin position="321"/>
        <end position="423"/>
    </location>
</feature>
<dbReference type="SUPFAM" id="SSF48179">
    <property type="entry name" value="6-phosphogluconate dehydrogenase C-terminal domain-like"/>
    <property type="match status" value="1"/>
</dbReference>
<dbReference type="EMBL" id="JACCBX010000007">
    <property type="protein sequence ID" value="NYE06802.1"/>
    <property type="molecule type" value="Genomic_DNA"/>
</dbReference>
<dbReference type="Pfam" id="PF03720">
    <property type="entry name" value="UDPG_MGDP_dh_C"/>
    <property type="match status" value="1"/>
</dbReference>
<dbReference type="InterPro" id="IPR036291">
    <property type="entry name" value="NAD(P)-bd_dom_sf"/>
</dbReference>
<dbReference type="GO" id="GO:0006065">
    <property type="term" value="P:UDP-glucuronate biosynthetic process"/>
    <property type="evidence" value="ECO:0007669"/>
    <property type="project" value="UniProtKB-UniPathway"/>
</dbReference>
<sequence>MKIVRERLIDMKIAVLGTGYVGLSTGVCLSEIGHHVTCIDINEQKINQLLQGISPIYEPGLEDLLTANMGAGRLHFTTSLSEALANAEIIVIAVGTPQGDDGAADLSYLVQAAKDISPYITRDTIIVIKSTVPVGTNDYVKNMTEGLCGFAVKMVSNPEFLRQGSAIEDTMKADRIIIGSESLQAAGKVRDMYQPLNVPVILTSTRSAEMIKYASNAFLATKISYINEIANLCEAVGADVTDVAKGMGKDKRIGEAFLNAGIGYGGSCFPKDVKALLHTAGLNGAEFPLLKETIAINEYQRKLLVTKAVKRFGGLKGKKIALLGLAFKPETDDMREAPSIPISEALTKFGAEVVAYDPVATENARKIIGDQIRYAGSIDEAIFEADAVFIVTEWNEIKGLDVVKMVEKMKEPIIFDGRNCLSEEKIRACNSVEYYPIGKPPIII</sequence>
<evidence type="ECO:0000313" key="12">
    <source>
        <dbReference type="EMBL" id="NYE06802.1"/>
    </source>
</evidence>
<dbReference type="InterPro" id="IPR017476">
    <property type="entry name" value="UDP-Glc/GDP-Man"/>
</dbReference>
<name>A0A852TDE1_9BACI</name>
<dbReference type="UniPathway" id="UPA00038">
    <property type="reaction ID" value="UER00491"/>
</dbReference>
<evidence type="ECO:0000256" key="5">
    <source>
        <dbReference type="ARBA" id="ARBA00023027"/>
    </source>
</evidence>
<dbReference type="Gene3D" id="3.40.50.720">
    <property type="entry name" value="NAD(P)-binding Rossmann-like Domain"/>
    <property type="match status" value="2"/>
</dbReference>
<dbReference type="SUPFAM" id="SSF52413">
    <property type="entry name" value="UDP-glucose/GDP-mannose dehydrogenase C-terminal domain"/>
    <property type="match status" value="1"/>
</dbReference>
<dbReference type="GO" id="GO:0051287">
    <property type="term" value="F:NAD binding"/>
    <property type="evidence" value="ECO:0007669"/>
    <property type="project" value="InterPro"/>
</dbReference>
<feature type="binding site" evidence="10">
    <location>
        <position position="45"/>
    </location>
    <ligand>
        <name>NAD(+)</name>
        <dbReference type="ChEBI" id="CHEBI:57540"/>
    </ligand>
</feature>
<evidence type="ECO:0000256" key="1">
    <source>
        <dbReference type="ARBA" id="ARBA00004701"/>
    </source>
</evidence>
<dbReference type="GO" id="GO:0000271">
    <property type="term" value="P:polysaccharide biosynthetic process"/>
    <property type="evidence" value="ECO:0007669"/>
    <property type="project" value="InterPro"/>
</dbReference>
<comment type="caution">
    <text evidence="12">The sequence shown here is derived from an EMBL/GenBank/DDBJ whole genome shotgun (WGS) entry which is preliminary data.</text>
</comment>